<dbReference type="EMBL" id="QUAJ01000007">
    <property type="protein sequence ID" value="REI41910.1"/>
    <property type="molecule type" value="Genomic_DNA"/>
</dbReference>
<feature type="domain" description="DUF4268" evidence="1">
    <location>
        <begin position="175"/>
        <end position="305"/>
    </location>
</feature>
<reference evidence="2 3" key="1">
    <citation type="submission" date="2018-08" db="EMBL/GenBank/DDBJ databases">
        <title>Draft genome sequence of Psychrilyobacter sp. strain SD5 isolated from Black Sea water.</title>
        <authorList>
            <person name="Yadav S."/>
            <person name="Villanueva L."/>
            <person name="Damste J.S.S."/>
        </authorList>
    </citation>
    <scope>NUCLEOTIDE SEQUENCE [LARGE SCALE GENOMIC DNA]</scope>
    <source>
        <strain evidence="2 3">SD5</strain>
    </source>
</reference>
<dbReference type="RefSeq" id="WP_114641906.1">
    <property type="nucleotide sequence ID" value="NZ_JAACIO010000006.1"/>
</dbReference>
<keyword evidence="3" id="KW-1185">Reference proteome</keyword>
<name>A0ABX9KIL9_9FUSO</name>
<evidence type="ECO:0000313" key="3">
    <source>
        <dbReference type="Proteomes" id="UP000263486"/>
    </source>
</evidence>
<dbReference type="InterPro" id="IPR025364">
    <property type="entry name" value="DUF4268"/>
</dbReference>
<sequence>MLGKLEKVELRDVWKHEAIDFTKWLAKEKNIDLLSDTIGIDIEVIETEASVGSFNVDILARDSSTDSKIIIENQLERTDHDHLGKIITYASGYDAETIIWLVKDAKDEHKKAIEWLNNHLDEKINMFLIRIEVWKIGDSQPAPRFSVLESPNNWAKVIKSSSNSGKRELTDTKKLQLEFWTNLKEYGEDNYSSLKFRTVRSQNCYNLSAGSSLYYILLTENSKTKQLGVGIYIYRDKDCYRNFFEKKREIEKELEFNLEWQELIDKKASKIIIYKEFDIKNKESWVEGYNWLLDKAQKMKLVFGKNK</sequence>
<protein>
    <submittedName>
        <fullName evidence="2">DUF4268 domain-containing protein</fullName>
    </submittedName>
</protein>
<dbReference type="Pfam" id="PF14088">
    <property type="entry name" value="DUF4268"/>
    <property type="match status" value="1"/>
</dbReference>
<dbReference type="Gene3D" id="3.40.1350.10">
    <property type="match status" value="1"/>
</dbReference>
<comment type="caution">
    <text evidence="2">The sequence shown here is derived from an EMBL/GenBank/DDBJ whole genome shotgun (WGS) entry which is preliminary data.</text>
</comment>
<gene>
    <name evidence="2" type="ORF">DYH56_05710</name>
</gene>
<dbReference type="Proteomes" id="UP000263486">
    <property type="component" value="Unassembled WGS sequence"/>
</dbReference>
<proteinExistence type="predicted"/>
<accession>A0ABX9KIL9</accession>
<evidence type="ECO:0000313" key="2">
    <source>
        <dbReference type="EMBL" id="REI41910.1"/>
    </source>
</evidence>
<evidence type="ECO:0000259" key="1">
    <source>
        <dbReference type="Pfam" id="PF14088"/>
    </source>
</evidence>
<organism evidence="2 3">
    <name type="scientific">Psychrilyobacter piezotolerans</name>
    <dbReference type="NCBI Taxonomy" id="2293438"/>
    <lineage>
        <taxon>Bacteria</taxon>
        <taxon>Fusobacteriati</taxon>
        <taxon>Fusobacteriota</taxon>
        <taxon>Fusobacteriia</taxon>
        <taxon>Fusobacteriales</taxon>
        <taxon>Fusobacteriaceae</taxon>
        <taxon>Psychrilyobacter</taxon>
    </lineage>
</organism>
<dbReference type="InterPro" id="IPR011856">
    <property type="entry name" value="tRNA_endonuc-like_dom_sf"/>
</dbReference>